<organism evidence="5 6">
    <name type="scientific">Olea europaea subsp. europaea</name>
    <dbReference type="NCBI Taxonomy" id="158383"/>
    <lineage>
        <taxon>Eukaryota</taxon>
        <taxon>Viridiplantae</taxon>
        <taxon>Streptophyta</taxon>
        <taxon>Embryophyta</taxon>
        <taxon>Tracheophyta</taxon>
        <taxon>Spermatophyta</taxon>
        <taxon>Magnoliopsida</taxon>
        <taxon>eudicotyledons</taxon>
        <taxon>Gunneridae</taxon>
        <taxon>Pentapetalae</taxon>
        <taxon>asterids</taxon>
        <taxon>lamiids</taxon>
        <taxon>Lamiales</taxon>
        <taxon>Oleaceae</taxon>
        <taxon>Oleeae</taxon>
        <taxon>Olea</taxon>
    </lineage>
</organism>
<protein>
    <submittedName>
        <fullName evidence="5">Eukaryotic translation initiation factor 4B1</fullName>
    </submittedName>
</protein>
<proteinExistence type="predicted"/>
<keyword evidence="6" id="KW-1185">Reference proteome</keyword>
<dbReference type="PANTHER" id="PTHR32091:SF20">
    <property type="entry name" value="EUKARYOTIC TRANSLATION INITIATION FACTOR 4B1"/>
    <property type="match status" value="1"/>
</dbReference>
<feature type="region of interest" description="Disordered" evidence="3">
    <location>
        <begin position="112"/>
        <end position="174"/>
    </location>
</feature>
<dbReference type="GO" id="GO:0005737">
    <property type="term" value="C:cytoplasm"/>
    <property type="evidence" value="ECO:0007669"/>
    <property type="project" value="UniProtKB-SubCell"/>
</dbReference>
<keyword evidence="2" id="KW-0963">Cytoplasm</keyword>
<dbReference type="PANTHER" id="PTHR32091">
    <property type="entry name" value="EUKARYOTIC TRANSLATION INITIATION FACTOR 4B"/>
    <property type="match status" value="1"/>
</dbReference>
<dbReference type="Proteomes" id="UP000594638">
    <property type="component" value="Unassembled WGS sequence"/>
</dbReference>
<feature type="compositionally biased region" description="Polar residues" evidence="3">
    <location>
        <begin position="151"/>
        <end position="161"/>
    </location>
</feature>
<keyword evidence="5" id="KW-0648">Protein biosynthesis</keyword>
<gene>
    <name evidence="5" type="ORF">OLEA9_A103731</name>
</gene>
<name>A0A8S0SI42_OLEEU</name>
<evidence type="ECO:0000256" key="2">
    <source>
        <dbReference type="ARBA" id="ARBA00022490"/>
    </source>
</evidence>
<dbReference type="GO" id="GO:0003743">
    <property type="term" value="F:translation initiation factor activity"/>
    <property type="evidence" value="ECO:0007669"/>
    <property type="project" value="UniProtKB-KW"/>
</dbReference>
<feature type="region of interest" description="Disordered" evidence="3">
    <location>
        <begin position="223"/>
        <end position="247"/>
    </location>
</feature>
<evidence type="ECO:0000259" key="4">
    <source>
        <dbReference type="Pfam" id="PF09598"/>
    </source>
</evidence>
<dbReference type="OrthoDB" id="985902at2759"/>
<reference evidence="5 6" key="1">
    <citation type="submission" date="2019-12" db="EMBL/GenBank/DDBJ databases">
        <authorList>
            <person name="Alioto T."/>
            <person name="Alioto T."/>
            <person name="Gomez Garrido J."/>
        </authorList>
    </citation>
    <scope>NUCLEOTIDE SEQUENCE [LARGE SCALE GENOMIC DNA]</scope>
</reference>
<dbReference type="Gramene" id="OE9A103731T1">
    <property type="protein sequence ID" value="OE9A103731C1"/>
    <property type="gene ID" value="OE9A103731"/>
</dbReference>
<evidence type="ECO:0000256" key="3">
    <source>
        <dbReference type="SAM" id="MobiDB-lite"/>
    </source>
</evidence>
<keyword evidence="5" id="KW-0396">Initiation factor</keyword>
<dbReference type="Pfam" id="PF09598">
    <property type="entry name" value="Stm1_N"/>
    <property type="match status" value="1"/>
</dbReference>
<feature type="compositionally biased region" description="Basic and acidic residues" evidence="3">
    <location>
        <begin position="123"/>
        <end position="132"/>
    </location>
</feature>
<dbReference type="InterPro" id="IPR019084">
    <property type="entry name" value="STM1-like_N"/>
</dbReference>
<evidence type="ECO:0000313" key="6">
    <source>
        <dbReference type="Proteomes" id="UP000594638"/>
    </source>
</evidence>
<dbReference type="InterPro" id="IPR010433">
    <property type="entry name" value="EIF-4B_pln"/>
</dbReference>
<comment type="caution">
    <text evidence="5">The sequence shown here is derived from an EMBL/GenBank/DDBJ whole genome shotgun (WGS) entry which is preliminary data.</text>
</comment>
<feature type="compositionally biased region" description="Polar residues" evidence="3">
    <location>
        <begin position="226"/>
        <end position="241"/>
    </location>
</feature>
<dbReference type="GO" id="GO:0003729">
    <property type="term" value="F:mRNA binding"/>
    <property type="evidence" value="ECO:0007669"/>
    <property type="project" value="TreeGrafter"/>
</dbReference>
<evidence type="ECO:0000313" key="5">
    <source>
        <dbReference type="EMBL" id="CAA2992419.1"/>
    </source>
</evidence>
<feature type="domain" description="STM1-like N-terminal" evidence="4">
    <location>
        <begin position="95"/>
        <end position="136"/>
    </location>
</feature>
<comment type="subcellular location">
    <subcellularLocation>
        <location evidence="1">Cytoplasm</location>
    </subcellularLocation>
</comment>
<evidence type="ECO:0000256" key="1">
    <source>
        <dbReference type="ARBA" id="ARBA00004496"/>
    </source>
</evidence>
<dbReference type="AlphaFoldDB" id="A0A8S0SI42"/>
<dbReference type="EMBL" id="CACTIH010005436">
    <property type="protein sequence ID" value="CAA2992419.1"/>
    <property type="molecule type" value="Genomic_DNA"/>
</dbReference>
<dbReference type="Pfam" id="PF06273">
    <property type="entry name" value="eIF-4B"/>
    <property type="match status" value="2"/>
</dbReference>
<sequence>MNPLGDAKPREVLLEQKGLDWRKIDLELEHRLAERPEIEDEVGEIGPGLVSWVMACSKRIKITPLEKKNKVWDQEINGNTLRAQMHKALAPSTLPKHQPQTKLTVAAGSAKLPLKPLPPAQAVREERSESARGRGGRGYGCGRGRGRGYNRDSTNNGNSYGNVEISGGQGEFGEADAKKPFERRGGYGGSKSNPFGAARPREEVLAEKGLDWKKMDMEIEVKKQQHSVSCSRPTSSQSNPKMNPLGDAKPREVLLEQKGLDWRKIDLELEHRLAERPEIEDEVGEIGPGLVSWVMGTRLLEYEIGSMICGFWLIKYGFVYVG</sequence>
<accession>A0A8S0SI42</accession>